<dbReference type="RefSeq" id="WP_091089384.1">
    <property type="nucleotide sequence ID" value="NZ_FOHX01000013.1"/>
</dbReference>
<dbReference type="AlphaFoldDB" id="A0A1I0L8G6"/>
<accession>A0A1I0L8G6</accession>
<keyword evidence="3" id="KW-1185">Reference proteome</keyword>
<dbReference type="STRING" id="568860.SAMN05421811_113174"/>
<reference evidence="2 3" key="1">
    <citation type="submission" date="2016-10" db="EMBL/GenBank/DDBJ databases">
        <authorList>
            <person name="de Groot N.N."/>
        </authorList>
    </citation>
    <scope>NUCLEOTIDE SEQUENCE [LARGE SCALE GENOMIC DNA]</scope>
    <source>
        <strain evidence="2 3">CGMCC 4.5598</strain>
    </source>
</reference>
<feature type="region of interest" description="Disordered" evidence="1">
    <location>
        <begin position="1"/>
        <end position="47"/>
    </location>
</feature>
<protein>
    <submittedName>
        <fullName evidence="2">Uncharacterized protein</fullName>
    </submittedName>
</protein>
<evidence type="ECO:0000313" key="2">
    <source>
        <dbReference type="EMBL" id="SEU36274.1"/>
    </source>
</evidence>
<sequence length="289" mass="32377">MEPYEALSALDKVTDEQKVTGARATSREDRVLMRTPSPSPAARRPEASVTYEGLFDEHGEPSEDSLDYMSWDLFQNALSLYRLADQRTMTPLLSIIEGFPSVSLTVTSGKLAGYGQTKSFLLVGDTRLDLTKDVKLRNVPDVLSTDAQARWQIEVSINQELEEVYKVAHTLNHELSLHAAAFFKVFRKVTLMLAGPADPEEKNRRLNAVGDYLVKELLGKGPSSDIARHRRFATDLPPGWRIMETYRAMQAVLAERGDKNGAELLRVDFNEDRAARAAELELQEPGRID</sequence>
<evidence type="ECO:0000313" key="3">
    <source>
        <dbReference type="Proteomes" id="UP000199361"/>
    </source>
</evidence>
<organism evidence="2 3">
    <name type="scientific">Nonomuraea wenchangensis</name>
    <dbReference type="NCBI Taxonomy" id="568860"/>
    <lineage>
        <taxon>Bacteria</taxon>
        <taxon>Bacillati</taxon>
        <taxon>Actinomycetota</taxon>
        <taxon>Actinomycetes</taxon>
        <taxon>Streptosporangiales</taxon>
        <taxon>Streptosporangiaceae</taxon>
        <taxon>Nonomuraea</taxon>
    </lineage>
</organism>
<gene>
    <name evidence="2" type="ORF">SAMN05421811_113174</name>
</gene>
<dbReference type="Proteomes" id="UP000199361">
    <property type="component" value="Unassembled WGS sequence"/>
</dbReference>
<evidence type="ECO:0000256" key="1">
    <source>
        <dbReference type="SAM" id="MobiDB-lite"/>
    </source>
</evidence>
<proteinExistence type="predicted"/>
<name>A0A1I0L8G6_9ACTN</name>
<dbReference type="EMBL" id="FOHX01000013">
    <property type="protein sequence ID" value="SEU36274.1"/>
    <property type="molecule type" value="Genomic_DNA"/>
</dbReference>